<dbReference type="Pfam" id="PF02251">
    <property type="entry name" value="PA28_N"/>
    <property type="match status" value="1"/>
</dbReference>
<dbReference type="STRING" id="71717.A0A4Y7TZG8"/>
<dbReference type="InterPro" id="IPR009077">
    <property type="entry name" value="Proteasome_activ_PA28"/>
</dbReference>
<dbReference type="InterPro" id="IPR036997">
    <property type="entry name" value="PA28_C_sf"/>
</dbReference>
<feature type="compositionally biased region" description="Low complexity" evidence="3">
    <location>
        <begin position="52"/>
        <end position="62"/>
    </location>
</feature>
<dbReference type="OrthoDB" id="6591885at2759"/>
<evidence type="ECO:0000259" key="5">
    <source>
        <dbReference type="Pfam" id="PF02252"/>
    </source>
</evidence>
<dbReference type="GO" id="GO:0008537">
    <property type="term" value="C:proteasome activator complex"/>
    <property type="evidence" value="ECO:0007669"/>
    <property type="project" value="InterPro"/>
</dbReference>
<name>A0A4Y7TZG8_COPMI</name>
<dbReference type="GO" id="GO:0061133">
    <property type="term" value="F:endopeptidase activator activity"/>
    <property type="evidence" value="ECO:0007669"/>
    <property type="project" value="TreeGrafter"/>
</dbReference>
<feature type="domain" description="Proteasome activator PA28 C-terminal" evidence="5">
    <location>
        <begin position="120"/>
        <end position="262"/>
    </location>
</feature>
<dbReference type="SUPFAM" id="SSF47216">
    <property type="entry name" value="Proteasome activator"/>
    <property type="match status" value="1"/>
</dbReference>
<dbReference type="InterPro" id="IPR036252">
    <property type="entry name" value="Proteasome_activ_sf"/>
</dbReference>
<keyword evidence="7" id="KW-1185">Reference proteome</keyword>
<sequence>MAATMDQGLKKQLETFHREVAKQGEDIVYRIFPTKLWQIFDLNELLKSVEDSSSPFHPSHSSGMTDATVYPPPASSLEDATGRKRKRLDNGEKPVVDGTETIQQAQNAPSTSPKYLEHVKGNYLITHTIHKRLKEECEELAGLMDKARLWVAMTLPKIEDGDNFGVGVQEEVLGELQRAQEAAFNLRDIPQKDHLTRAKICSKLIKYPNVEDYTIALKEHDQKQFFLARQHLTDIRNIYATLTDMIHKNIDKIRKPKANNSMNLY</sequence>
<evidence type="ECO:0000313" key="6">
    <source>
        <dbReference type="EMBL" id="TEB38952.1"/>
    </source>
</evidence>
<feature type="domain" description="Proteasome activator PA28 N-terminal" evidence="4">
    <location>
        <begin position="10"/>
        <end position="48"/>
    </location>
</feature>
<dbReference type="FunFam" id="1.20.120.180:FF:000002">
    <property type="entry name" value="Proteasome activator complex subunit 1"/>
    <property type="match status" value="1"/>
</dbReference>
<evidence type="ECO:0000313" key="7">
    <source>
        <dbReference type="Proteomes" id="UP000298030"/>
    </source>
</evidence>
<dbReference type="PANTHER" id="PTHR10660">
    <property type="entry name" value="PROTEASOME REGULATOR PA28"/>
    <property type="match status" value="1"/>
</dbReference>
<evidence type="ECO:0000259" key="4">
    <source>
        <dbReference type="Pfam" id="PF02251"/>
    </source>
</evidence>
<accession>A0A4Y7TZG8</accession>
<protein>
    <submittedName>
        <fullName evidence="6">Proteasome activator pa28, REG alpha/beta subunit</fullName>
    </submittedName>
</protein>
<evidence type="ECO:0000256" key="2">
    <source>
        <dbReference type="ARBA" id="ARBA00022942"/>
    </source>
</evidence>
<dbReference type="Gene3D" id="1.20.120.180">
    <property type="entry name" value="Proteasome activator pa28, C-terminal domain"/>
    <property type="match status" value="1"/>
</dbReference>
<proteinExistence type="inferred from homology"/>
<dbReference type="InterPro" id="IPR003185">
    <property type="entry name" value="Proteasome_activ_PA28_N"/>
</dbReference>
<feature type="region of interest" description="Disordered" evidence="3">
    <location>
        <begin position="50"/>
        <end position="114"/>
    </location>
</feature>
<dbReference type="EMBL" id="QPFP01000002">
    <property type="protein sequence ID" value="TEB38952.1"/>
    <property type="molecule type" value="Genomic_DNA"/>
</dbReference>
<dbReference type="GO" id="GO:2000045">
    <property type="term" value="P:regulation of G1/S transition of mitotic cell cycle"/>
    <property type="evidence" value="ECO:0007669"/>
    <property type="project" value="TreeGrafter"/>
</dbReference>
<dbReference type="GO" id="GO:0061136">
    <property type="term" value="P:regulation of proteasomal protein catabolic process"/>
    <property type="evidence" value="ECO:0007669"/>
    <property type="project" value="TreeGrafter"/>
</dbReference>
<feature type="compositionally biased region" description="Polar residues" evidence="3">
    <location>
        <begin position="100"/>
        <end position="113"/>
    </location>
</feature>
<reference evidence="6 7" key="1">
    <citation type="journal article" date="2019" name="Nat. Ecol. Evol.">
        <title>Megaphylogeny resolves global patterns of mushroom evolution.</title>
        <authorList>
            <person name="Varga T."/>
            <person name="Krizsan K."/>
            <person name="Foldi C."/>
            <person name="Dima B."/>
            <person name="Sanchez-Garcia M."/>
            <person name="Sanchez-Ramirez S."/>
            <person name="Szollosi G.J."/>
            <person name="Szarkandi J.G."/>
            <person name="Papp V."/>
            <person name="Albert L."/>
            <person name="Andreopoulos W."/>
            <person name="Angelini C."/>
            <person name="Antonin V."/>
            <person name="Barry K.W."/>
            <person name="Bougher N.L."/>
            <person name="Buchanan P."/>
            <person name="Buyck B."/>
            <person name="Bense V."/>
            <person name="Catcheside P."/>
            <person name="Chovatia M."/>
            <person name="Cooper J."/>
            <person name="Damon W."/>
            <person name="Desjardin D."/>
            <person name="Finy P."/>
            <person name="Geml J."/>
            <person name="Haridas S."/>
            <person name="Hughes K."/>
            <person name="Justo A."/>
            <person name="Karasinski D."/>
            <person name="Kautmanova I."/>
            <person name="Kiss B."/>
            <person name="Kocsube S."/>
            <person name="Kotiranta H."/>
            <person name="LaButti K.M."/>
            <person name="Lechner B.E."/>
            <person name="Liimatainen K."/>
            <person name="Lipzen A."/>
            <person name="Lukacs Z."/>
            <person name="Mihaltcheva S."/>
            <person name="Morgado L.N."/>
            <person name="Niskanen T."/>
            <person name="Noordeloos M.E."/>
            <person name="Ohm R.A."/>
            <person name="Ortiz-Santana B."/>
            <person name="Ovrebo C."/>
            <person name="Racz N."/>
            <person name="Riley R."/>
            <person name="Savchenko A."/>
            <person name="Shiryaev A."/>
            <person name="Soop K."/>
            <person name="Spirin V."/>
            <person name="Szebenyi C."/>
            <person name="Tomsovsky M."/>
            <person name="Tulloss R.E."/>
            <person name="Uehling J."/>
            <person name="Grigoriev I.V."/>
            <person name="Vagvolgyi C."/>
            <person name="Papp T."/>
            <person name="Martin F.M."/>
            <person name="Miettinen O."/>
            <person name="Hibbett D.S."/>
            <person name="Nagy L.G."/>
        </authorList>
    </citation>
    <scope>NUCLEOTIDE SEQUENCE [LARGE SCALE GENOMIC DNA]</scope>
    <source>
        <strain evidence="6 7">FP101781</strain>
    </source>
</reference>
<organism evidence="6 7">
    <name type="scientific">Coprinellus micaceus</name>
    <name type="common">Glistening ink-cap mushroom</name>
    <name type="synonym">Coprinus micaceus</name>
    <dbReference type="NCBI Taxonomy" id="71717"/>
    <lineage>
        <taxon>Eukaryota</taxon>
        <taxon>Fungi</taxon>
        <taxon>Dikarya</taxon>
        <taxon>Basidiomycota</taxon>
        <taxon>Agaricomycotina</taxon>
        <taxon>Agaricomycetes</taxon>
        <taxon>Agaricomycetidae</taxon>
        <taxon>Agaricales</taxon>
        <taxon>Agaricineae</taxon>
        <taxon>Psathyrellaceae</taxon>
        <taxon>Coprinellus</taxon>
    </lineage>
</organism>
<dbReference type="PANTHER" id="PTHR10660:SF2">
    <property type="entry name" value="LD45860P"/>
    <property type="match status" value="1"/>
</dbReference>
<keyword evidence="2 6" id="KW-0647">Proteasome</keyword>
<gene>
    <name evidence="6" type="ORF">FA13DRAFT_1808783</name>
</gene>
<comment type="caution">
    <text evidence="6">The sequence shown here is derived from an EMBL/GenBank/DDBJ whole genome shotgun (WGS) entry which is preliminary data.</text>
</comment>
<evidence type="ECO:0000256" key="1">
    <source>
        <dbReference type="ARBA" id="ARBA00005883"/>
    </source>
</evidence>
<dbReference type="Pfam" id="PF02252">
    <property type="entry name" value="PA28_C"/>
    <property type="match status" value="1"/>
</dbReference>
<comment type="similarity">
    <text evidence="1">Belongs to the PA28 family.</text>
</comment>
<evidence type="ECO:0000256" key="3">
    <source>
        <dbReference type="SAM" id="MobiDB-lite"/>
    </source>
</evidence>
<dbReference type="GO" id="GO:0005654">
    <property type="term" value="C:nucleoplasm"/>
    <property type="evidence" value="ECO:0007669"/>
    <property type="project" value="TreeGrafter"/>
</dbReference>
<dbReference type="GO" id="GO:0005737">
    <property type="term" value="C:cytoplasm"/>
    <property type="evidence" value="ECO:0007669"/>
    <property type="project" value="TreeGrafter"/>
</dbReference>
<dbReference type="InterPro" id="IPR003186">
    <property type="entry name" value="PA28_C"/>
</dbReference>
<dbReference type="Proteomes" id="UP000298030">
    <property type="component" value="Unassembled WGS sequence"/>
</dbReference>
<dbReference type="AlphaFoldDB" id="A0A4Y7TZG8"/>